<comment type="subcellular location">
    <subcellularLocation>
        <location evidence="1">Cytoplasm</location>
    </subcellularLocation>
</comment>
<reference evidence="6" key="1">
    <citation type="submission" date="2024-07" db="EMBL/GenBank/DDBJ databases">
        <title>Two chromosome-level genome assemblies of Korean endemic species Abeliophyllum distichum and Forsythia ovata (Oleaceae).</title>
        <authorList>
            <person name="Jang H."/>
        </authorList>
    </citation>
    <scope>NUCLEOTIDE SEQUENCE [LARGE SCALE GENOMIC DNA]</scope>
</reference>
<dbReference type="InterPro" id="IPR027684">
    <property type="entry name" value="TBCC"/>
</dbReference>
<evidence type="ECO:0000256" key="3">
    <source>
        <dbReference type="SAM" id="MobiDB-lite"/>
    </source>
</evidence>
<proteinExistence type="predicted"/>
<dbReference type="PANTHER" id="PTHR15139">
    <property type="entry name" value="TUBULIN FOLDING COFACTOR C"/>
    <property type="match status" value="1"/>
</dbReference>
<evidence type="ECO:0000259" key="4">
    <source>
        <dbReference type="Pfam" id="PF16752"/>
    </source>
</evidence>
<keyword evidence="6" id="KW-1185">Reference proteome</keyword>
<evidence type="ECO:0000256" key="1">
    <source>
        <dbReference type="ARBA" id="ARBA00004496"/>
    </source>
</evidence>
<dbReference type="Gene3D" id="1.20.58.1250">
    <property type="entry name" value="Tubulin Binding Cofactor C, N-terminal domain"/>
    <property type="match status" value="1"/>
</dbReference>
<sequence length="179" mass="20088">MKENGFAQMIQILKLPPSLSIHPSNGSILQCWNTYLIATTHGWPENPSLTPQSLMPLTHSSPPYISSQNSLNLKSTLSLVSPRSTNKKKTKFLASTQTDIEIISISISDLEKLVAENSYFLPSYEVRKYLKNIVDLKQSLDDVTSRIIPKRKFSLKNKLSKKPTNSVQNDTDAKKNQNA</sequence>
<name>A0ABD1RMS8_9LAMI</name>
<dbReference type="Proteomes" id="UP001604277">
    <property type="component" value="Unassembled WGS sequence"/>
</dbReference>
<accession>A0ABD1RMS8</accession>
<dbReference type="InterPro" id="IPR031925">
    <property type="entry name" value="TBCC_N"/>
</dbReference>
<feature type="region of interest" description="Disordered" evidence="3">
    <location>
        <begin position="158"/>
        <end position="179"/>
    </location>
</feature>
<dbReference type="EMBL" id="JBFOLJ010000012">
    <property type="protein sequence ID" value="KAL2489709.1"/>
    <property type="molecule type" value="Genomic_DNA"/>
</dbReference>
<dbReference type="InterPro" id="IPR038397">
    <property type="entry name" value="TBCC_N_sf"/>
</dbReference>
<comment type="caution">
    <text evidence="5">The sequence shown here is derived from an EMBL/GenBank/DDBJ whole genome shotgun (WGS) entry which is preliminary data.</text>
</comment>
<organism evidence="5 6">
    <name type="scientific">Forsythia ovata</name>
    <dbReference type="NCBI Taxonomy" id="205694"/>
    <lineage>
        <taxon>Eukaryota</taxon>
        <taxon>Viridiplantae</taxon>
        <taxon>Streptophyta</taxon>
        <taxon>Embryophyta</taxon>
        <taxon>Tracheophyta</taxon>
        <taxon>Spermatophyta</taxon>
        <taxon>Magnoliopsida</taxon>
        <taxon>eudicotyledons</taxon>
        <taxon>Gunneridae</taxon>
        <taxon>Pentapetalae</taxon>
        <taxon>asterids</taxon>
        <taxon>lamiids</taxon>
        <taxon>Lamiales</taxon>
        <taxon>Oleaceae</taxon>
        <taxon>Forsythieae</taxon>
        <taxon>Forsythia</taxon>
    </lineage>
</organism>
<dbReference type="Pfam" id="PF16752">
    <property type="entry name" value="TBCC_N"/>
    <property type="match status" value="1"/>
</dbReference>
<evidence type="ECO:0000313" key="5">
    <source>
        <dbReference type="EMBL" id="KAL2489709.1"/>
    </source>
</evidence>
<dbReference type="GO" id="GO:0005737">
    <property type="term" value="C:cytoplasm"/>
    <property type="evidence" value="ECO:0007669"/>
    <property type="project" value="UniProtKB-SubCell"/>
</dbReference>
<dbReference type="AlphaFoldDB" id="A0ABD1RMS8"/>
<evidence type="ECO:0000256" key="2">
    <source>
        <dbReference type="ARBA" id="ARBA00022490"/>
    </source>
</evidence>
<gene>
    <name evidence="5" type="ORF">Fot_43001</name>
</gene>
<dbReference type="PANTHER" id="PTHR15139:SF0">
    <property type="entry name" value="TUBULIN-SPECIFIC CHAPERONE C"/>
    <property type="match status" value="1"/>
</dbReference>
<protein>
    <submittedName>
        <fullName evidence="5">Tubulin-folding cofactor C</fullName>
    </submittedName>
</protein>
<keyword evidence="2" id="KW-0963">Cytoplasm</keyword>
<feature type="domain" description="Tubulin-specific chaperone C N-terminal" evidence="4">
    <location>
        <begin position="94"/>
        <end position="150"/>
    </location>
</feature>
<evidence type="ECO:0000313" key="6">
    <source>
        <dbReference type="Proteomes" id="UP001604277"/>
    </source>
</evidence>